<dbReference type="Proteomes" id="UP000243499">
    <property type="component" value="Chromosome 4"/>
</dbReference>
<dbReference type="AlphaFoldDB" id="A0A2S3HGQ5"/>
<comment type="subcellular location">
    <subcellularLocation>
        <location evidence="1">Membrane</location>
        <topology evidence="1">Multi-pass membrane protein</topology>
    </subcellularLocation>
</comment>
<evidence type="ECO:0000256" key="2">
    <source>
        <dbReference type="ARBA" id="ARBA00005268"/>
    </source>
</evidence>
<feature type="transmembrane region" description="Helical" evidence="6">
    <location>
        <begin position="117"/>
        <end position="140"/>
    </location>
</feature>
<dbReference type="InterPro" id="IPR005226">
    <property type="entry name" value="UPF0014_fam"/>
</dbReference>
<evidence type="ECO:0000256" key="1">
    <source>
        <dbReference type="ARBA" id="ARBA00004141"/>
    </source>
</evidence>
<keyword evidence="5 6" id="KW-0472">Membrane</keyword>
<proteinExistence type="inferred from homology"/>
<keyword evidence="4 6" id="KW-1133">Transmembrane helix</keyword>
<dbReference type="PANTHER" id="PTHR30028">
    <property type="entry name" value="UPF0014 INNER MEMBRANE PROTEIN YBBM-RELATED"/>
    <property type="match status" value="1"/>
</dbReference>
<evidence type="ECO:0000256" key="4">
    <source>
        <dbReference type="ARBA" id="ARBA00022989"/>
    </source>
</evidence>
<organism evidence="7">
    <name type="scientific">Panicum hallii</name>
    <dbReference type="NCBI Taxonomy" id="206008"/>
    <lineage>
        <taxon>Eukaryota</taxon>
        <taxon>Viridiplantae</taxon>
        <taxon>Streptophyta</taxon>
        <taxon>Embryophyta</taxon>
        <taxon>Tracheophyta</taxon>
        <taxon>Spermatophyta</taxon>
        <taxon>Magnoliopsida</taxon>
        <taxon>Liliopsida</taxon>
        <taxon>Poales</taxon>
        <taxon>Poaceae</taxon>
        <taxon>PACMAD clade</taxon>
        <taxon>Panicoideae</taxon>
        <taxon>Panicodae</taxon>
        <taxon>Paniceae</taxon>
        <taxon>Panicinae</taxon>
        <taxon>Panicum</taxon>
        <taxon>Panicum sect. Panicum</taxon>
    </lineage>
</organism>
<name>A0A2S3HGQ5_9POAL</name>
<evidence type="ECO:0000256" key="6">
    <source>
        <dbReference type="SAM" id="Phobius"/>
    </source>
</evidence>
<feature type="transmembrane region" description="Helical" evidence="6">
    <location>
        <begin position="146"/>
        <end position="166"/>
    </location>
</feature>
<evidence type="ECO:0000256" key="5">
    <source>
        <dbReference type="ARBA" id="ARBA00023136"/>
    </source>
</evidence>
<accession>A0A2S3HGQ5</accession>
<feature type="transmembrane region" description="Helical" evidence="6">
    <location>
        <begin position="31"/>
        <end position="50"/>
    </location>
</feature>
<reference evidence="7" key="1">
    <citation type="submission" date="2018-04" db="EMBL/GenBank/DDBJ databases">
        <title>WGS assembly of Panicum hallii.</title>
        <authorList>
            <person name="Lovell J."/>
            <person name="Jenkins J."/>
            <person name="Lowry D."/>
            <person name="Mamidi S."/>
            <person name="Sreedasyam A."/>
            <person name="Weng X."/>
            <person name="Barry K."/>
            <person name="Bonette J."/>
            <person name="Campitelli B."/>
            <person name="Daum C."/>
            <person name="Gordon S."/>
            <person name="Gould B."/>
            <person name="Lipzen A."/>
            <person name="Macqueen A."/>
            <person name="Palacio-Mejia J."/>
            <person name="Plott C."/>
            <person name="Shakirov E."/>
            <person name="Shu S."/>
            <person name="Yoshinaga Y."/>
            <person name="Zane M."/>
            <person name="Rokhsar D."/>
            <person name="Grimwood J."/>
            <person name="Schmutz J."/>
            <person name="Juenger T."/>
        </authorList>
    </citation>
    <scope>NUCLEOTIDE SEQUENCE [LARGE SCALE GENOMIC DNA]</scope>
    <source>
        <strain evidence="7">FIL2</strain>
    </source>
</reference>
<dbReference type="GO" id="GO:0010044">
    <property type="term" value="P:response to aluminum ion"/>
    <property type="evidence" value="ECO:0007669"/>
    <property type="project" value="TreeGrafter"/>
</dbReference>
<comment type="similarity">
    <text evidence="2">Belongs to the UPF0014 family.</text>
</comment>
<evidence type="ECO:0000256" key="3">
    <source>
        <dbReference type="ARBA" id="ARBA00022692"/>
    </source>
</evidence>
<feature type="transmembrane region" description="Helical" evidence="6">
    <location>
        <begin position="87"/>
        <end position="105"/>
    </location>
</feature>
<dbReference type="PANTHER" id="PTHR30028:SF0">
    <property type="entry name" value="PROTEIN ALUMINUM SENSITIVE 3"/>
    <property type="match status" value="1"/>
</dbReference>
<dbReference type="Pfam" id="PF03649">
    <property type="entry name" value="UPF0014"/>
    <property type="match status" value="1"/>
</dbReference>
<dbReference type="Gramene" id="PAN22591">
    <property type="protein sequence ID" value="PAN22591"/>
    <property type="gene ID" value="PAHAL_4G029800"/>
</dbReference>
<gene>
    <name evidence="7" type="ORF">PAHAL_4G029800</name>
</gene>
<feature type="transmembrane region" description="Helical" evidence="6">
    <location>
        <begin position="62"/>
        <end position="81"/>
    </location>
</feature>
<dbReference type="GO" id="GO:0005886">
    <property type="term" value="C:plasma membrane"/>
    <property type="evidence" value="ECO:0007669"/>
    <property type="project" value="TreeGrafter"/>
</dbReference>
<protein>
    <submittedName>
        <fullName evidence="7">Uncharacterized protein</fullName>
    </submittedName>
</protein>
<evidence type="ECO:0000313" key="7">
    <source>
        <dbReference type="EMBL" id="PAN22591.1"/>
    </source>
</evidence>
<dbReference type="EMBL" id="CM008049">
    <property type="protein sequence ID" value="PAN22591.1"/>
    <property type="molecule type" value="Genomic_DNA"/>
</dbReference>
<sequence>MEHATVLLEQLASQQPDLGAPGFWLDFLSGMLKPAAATAVVALAVALSFTQRLGVEGEMLFAVARSFLQLSLVGFVLHFIFSQKNTAPWILLAYLFMVTVAGYTSGQRARQVPRGKYIALMSILVGTVITMTLLLLLRIFPFTPRYIIPAAGLMVGNAMTVTGVAMKKLRENVTIQKNMVESALALGATPLQATLQQAKGALVIALSPTIDSAKTMGLVSLPGAMTGLIMAGASPLEAIQVQIVVKNMVMTASTVSSILSSYLCRLAFFNEAFQLNDEIFDD</sequence>
<keyword evidence="3 6" id="KW-0812">Transmembrane</keyword>